<dbReference type="Gene3D" id="3.90.1150.10">
    <property type="entry name" value="Aspartate Aminotransferase, domain 1"/>
    <property type="match status" value="1"/>
</dbReference>
<sequence length="373" mass="40484">MSTTQVPYFVFRDYPAGINQQVEEALLGALRAQQYILGEAVEQFEGEFAKYVQAGMTIGVGNGYDALVVALKAAGIGAGDEVIVPANTFIATVNAVVWVGAIPVLAEPDRHTCNLTAAVAATHITPRTKAIIPVHLYGQACEMTGFLELAEQHHLVLIEDFAQAQGASYKGRPVGSFGRVSATSFYPTKNLGALGDGGAVVTSDPELAAYARMYRNYGQQQKYHNQIIGVNSRLDTLQAAVLRTKLHHLDALNSERQRLAQVYLTALQGIGDLVLPVTAPGCTHVYHIFNICTRQRDALQLYLSAQGIQTAIHYPVPVHLQEAYTWLGYSKGSFPVAEELAATSLSLPLFPGMTEAEQEAVITSIHTFFERHD</sequence>
<keyword evidence="7" id="KW-1185">Reference proteome</keyword>
<dbReference type="PANTHER" id="PTHR30244">
    <property type="entry name" value="TRANSAMINASE"/>
    <property type="match status" value="1"/>
</dbReference>
<dbReference type="InterPro" id="IPR015421">
    <property type="entry name" value="PyrdxlP-dep_Trfase_major"/>
</dbReference>
<organism evidence="6 7">
    <name type="scientific">Pontibacter lucknowensis</name>
    <dbReference type="NCBI Taxonomy" id="1077936"/>
    <lineage>
        <taxon>Bacteria</taxon>
        <taxon>Pseudomonadati</taxon>
        <taxon>Bacteroidota</taxon>
        <taxon>Cytophagia</taxon>
        <taxon>Cytophagales</taxon>
        <taxon>Hymenobacteraceae</taxon>
        <taxon>Pontibacter</taxon>
    </lineage>
</organism>
<comment type="similarity">
    <text evidence="2 5">Belongs to the DegT/DnrJ/EryC1 family.</text>
</comment>
<evidence type="ECO:0000256" key="4">
    <source>
        <dbReference type="PIRSR" id="PIRSR000390-2"/>
    </source>
</evidence>
<dbReference type="GO" id="GO:0000271">
    <property type="term" value="P:polysaccharide biosynthetic process"/>
    <property type="evidence" value="ECO:0007669"/>
    <property type="project" value="TreeGrafter"/>
</dbReference>
<dbReference type="GO" id="GO:0030170">
    <property type="term" value="F:pyridoxal phosphate binding"/>
    <property type="evidence" value="ECO:0007669"/>
    <property type="project" value="TreeGrafter"/>
</dbReference>
<dbReference type="Pfam" id="PF01041">
    <property type="entry name" value="DegT_DnrJ_EryC1"/>
    <property type="match status" value="1"/>
</dbReference>
<reference evidence="7" key="1">
    <citation type="submission" date="2017-01" db="EMBL/GenBank/DDBJ databases">
        <authorList>
            <person name="Varghese N."/>
            <person name="Submissions S."/>
        </authorList>
    </citation>
    <scope>NUCLEOTIDE SEQUENCE [LARGE SCALE GENOMIC DNA]</scope>
    <source>
        <strain evidence="7">DM9</strain>
    </source>
</reference>
<keyword evidence="1 4" id="KW-0663">Pyridoxal phosphate</keyword>
<accession>A0A1N6TAV8</accession>
<evidence type="ECO:0000313" key="7">
    <source>
        <dbReference type="Proteomes" id="UP000185924"/>
    </source>
</evidence>
<proteinExistence type="inferred from homology"/>
<dbReference type="InterPro" id="IPR015422">
    <property type="entry name" value="PyrdxlP-dep_Trfase_small"/>
</dbReference>
<dbReference type="Proteomes" id="UP000185924">
    <property type="component" value="Unassembled WGS sequence"/>
</dbReference>
<evidence type="ECO:0000256" key="1">
    <source>
        <dbReference type="ARBA" id="ARBA00022898"/>
    </source>
</evidence>
<evidence type="ECO:0000256" key="2">
    <source>
        <dbReference type="ARBA" id="ARBA00037999"/>
    </source>
</evidence>
<dbReference type="EMBL" id="FTNM01000001">
    <property type="protein sequence ID" value="SIQ50246.1"/>
    <property type="molecule type" value="Genomic_DNA"/>
</dbReference>
<feature type="active site" description="Proton acceptor" evidence="3">
    <location>
        <position position="189"/>
    </location>
</feature>
<dbReference type="STRING" id="1077936.SAMN05421545_0202"/>
<dbReference type="PIRSF" id="PIRSF000390">
    <property type="entry name" value="PLP_StrS"/>
    <property type="match status" value="1"/>
</dbReference>
<evidence type="ECO:0000256" key="3">
    <source>
        <dbReference type="PIRSR" id="PIRSR000390-1"/>
    </source>
</evidence>
<dbReference type="SUPFAM" id="SSF53383">
    <property type="entry name" value="PLP-dependent transferases"/>
    <property type="match status" value="1"/>
</dbReference>
<dbReference type="GO" id="GO:0008483">
    <property type="term" value="F:transaminase activity"/>
    <property type="evidence" value="ECO:0007669"/>
    <property type="project" value="TreeGrafter"/>
</dbReference>
<protein>
    <submittedName>
        <fullName evidence="6">dTDP-4-amino-4,6-dideoxygalactose transaminase</fullName>
    </submittedName>
</protein>
<dbReference type="InterPro" id="IPR000653">
    <property type="entry name" value="DegT/StrS_aminotransferase"/>
</dbReference>
<evidence type="ECO:0000313" key="6">
    <source>
        <dbReference type="EMBL" id="SIQ50246.1"/>
    </source>
</evidence>
<name>A0A1N6TAV8_9BACT</name>
<evidence type="ECO:0000256" key="5">
    <source>
        <dbReference type="RuleBase" id="RU004508"/>
    </source>
</evidence>
<dbReference type="AlphaFoldDB" id="A0A1N6TAV8"/>
<dbReference type="RefSeq" id="WP_076420483.1">
    <property type="nucleotide sequence ID" value="NZ_FTNM01000001.1"/>
</dbReference>
<dbReference type="OrthoDB" id="9804264at2"/>
<dbReference type="Gene3D" id="3.40.640.10">
    <property type="entry name" value="Type I PLP-dependent aspartate aminotransferase-like (Major domain)"/>
    <property type="match status" value="1"/>
</dbReference>
<dbReference type="CDD" id="cd00616">
    <property type="entry name" value="AHBA_syn"/>
    <property type="match status" value="1"/>
</dbReference>
<feature type="modified residue" description="N6-(pyridoxal phosphate)lysine" evidence="4">
    <location>
        <position position="189"/>
    </location>
</feature>
<dbReference type="PANTHER" id="PTHR30244:SF36">
    <property type="entry name" value="3-OXO-GLUCOSE-6-PHOSPHATE:GLUTAMATE AMINOTRANSFERASE"/>
    <property type="match status" value="1"/>
</dbReference>
<gene>
    <name evidence="6" type="ORF">SAMN05421545_0202</name>
</gene>
<dbReference type="InterPro" id="IPR015424">
    <property type="entry name" value="PyrdxlP-dep_Trfase"/>
</dbReference>